<gene>
    <name evidence="1" type="ORF">L1987_28321</name>
</gene>
<evidence type="ECO:0000313" key="1">
    <source>
        <dbReference type="EMBL" id="KAI3805706.1"/>
    </source>
</evidence>
<keyword evidence="2" id="KW-1185">Reference proteome</keyword>
<dbReference type="EMBL" id="CM042026">
    <property type="protein sequence ID" value="KAI3805706.1"/>
    <property type="molecule type" value="Genomic_DNA"/>
</dbReference>
<evidence type="ECO:0000313" key="2">
    <source>
        <dbReference type="Proteomes" id="UP001056120"/>
    </source>
</evidence>
<reference evidence="1 2" key="2">
    <citation type="journal article" date="2022" name="Mol. Ecol. Resour.">
        <title>The genomes of chicory, endive, great burdock and yacon provide insights into Asteraceae paleo-polyploidization history and plant inulin production.</title>
        <authorList>
            <person name="Fan W."/>
            <person name="Wang S."/>
            <person name="Wang H."/>
            <person name="Wang A."/>
            <person name="Jiang F."/>
            <person name="Liu H."/>
            <person name="Zhao H."/>
            <person name="Xu D."/>
            <person name="Zhang Y."/>
        </authorList>
    </citation>
    <scope>NUCLEOTIDE SEQUENCE [LARGE SCALE GENOMIC DNA]</scope>
    <source>
        <strain evidence="2">cv. Yunnan</strain>
        <tissue evidence="1">Leaves</tissue>
    </source>
</reference>
<reference evidence="2" key="1">
    <citation type="journal article" date="2022" name="Mol. Ecol. Resour.">
        <title>The genomes of chicory, endive, great burdock and yacon provide insights into Asteraceae palaeo-polyploidization history and plant inulin production.</title>
        <authorList>
            <person name="Fan W."/>
            <person name="Wang S."/>
            <person name="Wang H."/>
            <person name="Wang A."/>
            <person name="Jiang F."/>
            <person name="Liu H."/>
            <person name="Zhao H."/>
            <person name="Xu D."/>
            <person name="Zhang Y."/>
        </authorList>
    </citation>
    <scope>NUCLEOTIDE SEQUENCE [LARGE SCALE GENOMIC DNA]</scope>
    <source>
        <strain evidence="2">cv. Yunnan</strain>
    </source>
</reference>
<protein>
    <submittedName>
        <fullName evidence="1">Uncharacterized protein</fullName>
    </submittedName>
</protein>
<proteinExistence type="predicted"/>
<sequence length="115" mass="12375">MKHNLLFNPESTLTSQDVLLNELTVANSAHHCKQDKPGVRDDDNEDLDGIQGGGEHQIASITPCVTHLAESGESKAQGESGAGDSGKDKGKHVVEFEKGAEEVHYKTAEGFEFDN</sequence>
<name>A0ACB9IDZ9_9ASTR</name>
<accession>A0ACB9IDZ9</accession>
<dbReference type="Proteomes" id="UP001056120">
    <property type="component" value="Linkage Group LG09"/>
</dbReference>
<organism evidence="1 2">
    <name type="scientific">Smallanthus sonchifolius</name>
    <dbReference type="NCBI Taxonomy" id="185202"/>
    <lineage>
        <taxon>Eukaryota</taxon>
        <taxon>Viridiplantae</taxon>
        <taxon>Streptophyta</taxon>
        <taxon>Embryophyta</taxon>
        <taxon>Tracheophyta</taxon>
        <taxon>Spermatophyta</taxon>
        <taxon>Magnoliopsida</taxon>
        <taxon>eudicotyledons</taxon>
        <taxon>Gunneridae</taxon>
        <taxon>Pentapetalae</taxon>
        <taxon>asterids</taxon>
        <taxon>campanulids</taxon>
        <taxon>Asterales</taxon>
        <taxon>Asteraceae</taxon>
        <taxon>Asteroideae</taxon>
        <taxon>Heliantheae alliance</taxon>
        <taxon>Millerieae</taxon>
        <taxon>Smallanthus</taxon>
    </lineage>
</organism>
<comment type="caution">
    <text evidence="1">The sequence shown here is derived from an EMBL/GenBank/DDBJ whole genome shotgun (WGS) entry which is preliminary data.</text>
</comment>